<accession>A0A2I1HEG8</accession>
<keyword evidence="1" id="KW-1133">Transmembrane helix</keyword>
<dbReference type="EMBL" id="LLXI01002497">
    <property type="protein sequence ID" value="PKY57286.1"/>
    <property type="molecule type" value="Genomic_DNA"/>
</dbReference>
<dbReference type="VEuPathDB" id="FungiDB:FUN_007700"/>
<proteinExistence type="predicted"/>
<dbReference type="VEuPathDB" id="FungiDB:RhiirA1_538688"/>
<dbReference type="AlphaFoldDB" id="A0A2I1HEG8"/>
<evidence type="ECO:0000313" key="3">
    <source>
        <dbReference type="Proteomes" id="UP000234323"/>
    </source>
</evidence>
<dbReference type="Proteomes" id="UP000234323">
    <property type="component" value="Unassembled WGS sequence"/>
</dbReference>
<reference evidence="2 3" key="1">
    <citation type="submission" date="2015-10" db="EMBL/GenBank/DDBJ databases">
        <title>Genome analyses suggest a sexual origin of heterokaryosis in a supposedly ancient asexual fungus.</title>
        <authorList>
            <person name="Ropars J."/>
            <person name="Sedzielewska K."/>
            <person name="Noel J."/>
            <person name="Charron P."/>
            <person name="Farinelli L."/>
            <person name="Marton T."/>
            <person name="Kruger M."/>
            <person name="Pelin A."/>
            <person name="Brachmann A."/>
            <person name="Corradi N."/>
        </authorList>
    </citation>
    <scope>NUCLEOTIDE SEQUENCE [LARGE SCALE GENOMIC DNA]</scope>
    <source>
        <strain evidence="2 3">A4</strain>
    </source>
</reference>
<name>A0A2I1HEG8_9GLOM</name>
<keyword evidence="1" id="KW-0812">Transmembrane</keyword>
<evidence type="ECO:0000256" key="1">
    <source>
        <dbReference type="SAM" id="Phobius"/>
    </source>
</evidence>
<keyword evidence="1" id="KW-0472">Membrane</keyword>
<protein>
    <submittedName>
        <fullName evidence="2">Uncharacterized protein</fullName>
    </submittedName>
</protein>
<sequence length="167" mass="19195">MREHNDFNHLCEHPDLHHSPLPFHPPKKFLTISTEKKKVYSPSVSFTIIVAIIFIQALTPFTEVYADHTVFIQNKVARGSYTEVAIVLENKKGDFYWNGDSGIIDAEGAWTHTGYSLHVPDNVNSYWVAFRVAASTEEDKWRGPINNDGDKCWHFHGTLESWEVYEC</sequence>
<comment type="caution">
    <text evidence="2">The sequence shown here is derived from an EMBL/GenBank/DDBJ whole genome shotgun (WGS) entry which is preliminary data.</text>
</comment>
<evidence type="ECO:0000313" key="2">
    <source>
        <dbReference type="EMBL" id="PKY57286.1"/>
    </source>
</evidence>
<feature type="transmembrane region" description="Helical" evidence="1">
    <location>
        <begin position="39"/>
        <end position="58"/>
    </location>
</feature>
<keyword evidence="3" id="KW-1185">Reference proteome</keyword>
<gene>
    <name evidence="2" type="ORF">RhiirA4_549588</name>
</gene>
<organism evidence="2 3">
    <name type="scientific">Rhizophagus irregularis</name>
    <dbReference type="NCBI Taxonomy" id="588596"/>
    <lineage>
        <taxon>Eukaryota</taxon>
        <taxon>Fungi</taxon>
        <taxon>Fungi incertae sedis</taxon>
        <taxon>Mucoromycota</taxon>
        <taxon>Glomeromycotina</taxon>
        <taxon>Glomeromycetes</taxon>
        <taxon>Glomerales</taxon>
        <taxon>Glomeraceae</taxon>
        <taxon>Rhizophagus</taxon>
    </lineage>
</organism>